<dbReference type="OrthoDB" id="3419705at2"/>
<dbReference type="Proteomes" id="UP000019277">
    <property type="component" value="Unassembled WGS sequence"/>
</dbReference>
<accession>W7IQY7</accession>
<name>W7IQY7_9PSEU</name>
<keyword evidence="2" id="KW-1185">Reference proteome</keyword>
<dbReference type="CDD" id="cd08861">
    <property type="entry name" value="OtcD1_ARO-CYC_like"/>
    <property type="match status" value="2"/>
</dbReference>
<dbReference type="eggNOG" id="COG2867">
    <property type="taxonomic scope" value="Bacteria"/>
</dbReference>
<dbReference type="InterPro" id="IPR023393">
    <property type="entry name" value="START-like_dom_sf"/>
</dbReference>
<evidence type="ECO:0000313" key="2">
    <source>
        <dbReference type="Proteomes" id="UP000019277"/>
    </source>
</evidence>
<dbReference type="RefSeq" id="WP_035279742.1">
    <property type="nucleotide sequence ID" value="NZ_AYXG01000048.1"/>
</dbReference>
<reference evidence="1 2" key="1">
    <citation type="journal article" date="2014" name="Genome Announc.">
        <title>Draft Genome Sequence of the Antitrypanosomally Active Sponge-Associated Bacterium Actinokineospora sp. Strain EG49.</title>
        <authorList>
            <person name="Harjes J."/>
            <person name="Ryu T."/>
            <person name="Abdelmohsen U.R."/>
            <person name="Moitinho-Silva L."/>
            <person name="Horn H."/>
            <person name="Ravasi T."/>
            <person name="Hentschel U."/>
        </authorList>
    </citation>
    <scope>NUCLEOTIDE SEQUENCE [LARGE SCALE GENOMIC DNA]</scope>
    <source>
        <strain evidence="1 2">EG49</strain>
    </source>
</reference>
<dbReference type="AlphaFoldDB" id="W7IQY7"/>
<dbReference type="Gene3D" id="3.30.530.20">
    <property type="match status" value="2"/>
</dbReference>
<proteinExistence type="predicted"/>
<comment type="caution">
    <text evidence="1">The sequence shown here is derived from an EMBL/GenBank/DDBJ whole genome shotgun (WGS) entry which is preliminary data.</text>
</comment>
<sequence length="317" mass="35405">MAAQTHFDEHEITVLAPAEVIYGLVADVARWPGIFPPTIHAERLGFDGADEHIRLWALANGEVKSWTSRRHLDPDGLSVRFRQDVSQAPVAAMGGEWVLRRLSERETRIVLKHDYRVVEDDPGALEWVRAAVDQNSRAELEKLKNAVENVREHEELTFDFADSARIAGSLSDVYSFLHEAARWPDRLPHVAALRLREDTPNIQVVAMDTRTEDGTVHTTESVRVCFPERRIVYKQTTVPALMTVHTGEWLLVEDGGEVTATSRHTVSINRAAVHTVLGPDGSVRKAREFVHQALSANSMATLRHAKAFAEEGGHARA</sequence>
<dbReference type="EMBL" id="AYXG01000048">
    <property type="protein sequence ID" value="EWC63325.1"/>
    <property type="molecule type" value="Genomic_DNA"/>
</dbReference>
<gene>
    <name evidence="1" type="ORF">UO65_1323</name>
</gene>
<dbReference type="InterPro" id="IPR019587">
    <property type="entry name" value="Polyketide_cyclase/dehydratase"/>
</dbReference>
<evidence type="ECO:0000313" key="1">
    <source>
        <dbReference type="EMBL" id="EWC63325.1"/>
    </source>
</evidence>
<organism evidence="1 2">
    <name type="scientific">Actinokineospora spheciospongiae</name>
    <dbReference type="NCBI Taxonomy" id="909613"/>
    <lineage>
        <taxon>Bacteria</taxon>
        <taxon>Bacillati</taxon>
        <taxon>Actinomycetota</taxon>
        <taxon>Actinomycetes</taxon>
        <taxon>Pseudonocardiales</taxon>
        <taxon>Pseudonocardiaceae</taxon>
        <taxon>Actinokineospora</taxon>
    </lineage>
</organism>
<dbReference type="Pfam" id="PF10604">
    <property type="entry name" value="Polyketide_cyc2"/>
    <property type="match status" value="1"/>
</dbReference>
<protein>
    <submittedName>
        <fullName evidence="1">Actinorhodin polyketide synthase bifunctional cyclase/dehydratase</fullName>
    </submittedName>
</protein>
<dbReference type="STRING" id="909613.UO65_1323"/>
<dbReference type="SUPFAM" id="SSF55961">
    <property type="entry name" value="Bet v1-like"/>
    <property type="match status" value="2"/>
</dbReference>